<evidence type="ECO:0000256" key="1">
    <source>
        <dbReference type="SAM" id="MobiDB-lite"/>
    </source>
</evidence>
<feature type="compositionally biased region" description="Polar residues" evidence="1">
    <location>
        <begin position="29"/>
        <end position="43"/>
    </location>
</feature>
<feature type="region of interest" description="Disordered" evidence="1">
    <location>
        <begin position="1"/>
        <end position="82"/>
    </location>
</feature>
<dbReference type="EMBL" id="VSWC01000196">
    <property type="protein sequence ID" value="KAA1065545.1"/>
    <property type="molecule type" value="Genomic_DNA"/>
</dbReference>
<evidence type="ECO:0000313" key="5">
    <source>
        <dbReference type="Proteomes" id="UP000325313"/>
    </source>
</evidence>
<sequence length="82" mass="8950">MPALTLAHWPQVSKTQPQQQQPHILPSEGEQNLEASVPTTLPRETNRERPSARSSESPNKLNPPPSPLTLVVPLKPQSGVSD</sequence>
<dbReference type="EMBL" id="VDEP01000443">
    <property type="protein sequence ID" value="KAA1079966.1"/>
    <property type="molecule type" value="Genomic_DNA"/>
</dbReference>
<organism evidence="2 4">
    <name type="scientific">Puccinia graminis f. sp. tritici</name>
    <dbReference type="NCBI Taxonomy" id="56615"/>
    <lineage>
        <taxon>Eukaryota</taxon>
        <taxon>Fungi</taxon>
        <taxon>Dikarya</taxon>
        <taxon>Basidiomycota</taxon>
        <taxon>Pucciniomycotina</taxon>
        <taxon>Pucciniomycetes</taxon>
        <taxon>Pucciniales</taxon>
        <taxon>Pucciniaceae</taxon>
        <taxon>Puccinia</taxon>
    </lineage>
</organism>
<evidence type="ECO:0000313" key="2">
    <source>
        <dbReference type="EMBL" id="KAA1065545.1"/>
    </source>
</evidence>
<accession>A0A5B0LMH1</accession>
<reference evidence="4 5" key="1">
    <citation type="submission" date="2019-05" db="EMBL/GenBank/DDBJ databases">
        <title>Emergence of the Ug99 lineage of the wheat stem rust pathogen through somatic hybridization.</title>
        <authorList>
            <person name="Li F."/>
            <person name="Upadhyaya N.M."/>
            <person name="Sperschneider J."/>
            <person name="Matny O."/>
            <person name="Nguyen-Phuc H."/>
            <person name="Mago R."/>
            <person name="Raley C."/>
            <person name="Miller M.E."/>
            <person name="Silverstein K.A.T."/>
            <person name="Henningsen E."/>
            <person name="Hirsch C.D."/>
            <person name="Visser B."/>
            <person name="Pretorius Z.A."/>
            <person name="Steffenson B.J."/>
            <person name="Schwessinger B."/>
            <person name="Dodds P.N."/>
            <person name="Figueroa M."/>
        </authorList>
    </citation>
    <scope>NUCLEOTIDE SEQUENCE [LARGE SCALE GENOMIC DNA]</scope>
    <source>
        <strain evidence="2">21-0</strain>
        <strain evidence="3 5">Ug99</strain>
    </source>
</reference>
<dbReference type="Proteomes" id="UP000324748">
    <property type="component" value="Unassembled WGS sequence"/>
</dbReference>
<dbReference type="Proteomes" id="UP000325313">
    <property type="component" value="Unassembled WGS sequence"/>
</dbReference>
<protein>
    <submittedName>
        <fullName evidence="2">Uncharacterized protein</fullName>
    </submittedName>
</protein>
<comment type="caution">
    <text evidence="2">The sequence shown here is derived from an EMBL/GenBank/DDBJ whole genome shotgun (WGS) entry which is preliminary data.</text>
</comment>
<name>A0A5B0LMH1_PUCGR</name>
<dbReference type="AlphaFoldDB" id="A0A5B0LMH1"/>
<evidence type="ECO:0000313" key="4">
    <source>
        <dbReference type="Proteomes" id="UP000324748"/>
    </source>
</evidence>
<gene>
    <name evidence="2" type="ORF">PGT21_002745</name>
    <name evidence="3" type="ORF">PGTUg99_014714</name>
</gene>
<proteinExistence type="predicted"/>
<evidence type="ECO:0000313" key="3">
    <source>
        <dbReference type="EMBL" id="KAA1079966.1"/>
    </source>
</evidence>
<keyword evidence="4" id="KW-1185">Reference proteome</keyword>